<name>A0A1M7TFY2_9BACT</name>
<sequence length="143" mass="15560">MCGFSRGISLNLLTICISILYIVLLCGNAQAQTGQLKLMQSGTMDEAISLISEDPEKAEELLKKDDSPTALCYRAYLRESGMIEAKGKEDSAEALLLLAQSKLPPNLQAQATEKTEWSGASETLGRILTTLFVLHVNNINTQV</sequence>
<dbReference type="STRING" id="1121455.SAMN02745728_01969"/>
<dbReference type="RefSeq" id="WP_072697650.1">
    <property type="nucleotide sequence ID" value="NZ_FRDI01000011.1"/>
</dbReference>
<proteinExistence type="predicted"/>
<evidence type="ECO:0000313" key="1">
    <source>
        <dbReference type="EMBL" id="SHN69615.1"/>
    </source>
</evidence>
<dbReference type="AlphaFoldDB" id="A0A1M7TFY2"/>
<gene>
    <name evidence="1" type="ORF">SAMN02745728_01969</name>
</gene>
<evidence type="ECO:0000313" key="2">
    <source>
        <dbReference type="Proteomes" id="UP000186469"/>
    </source>
</evidence>
<dbReference type="Proteomes" id="UP000186469">
    <property type="component" value="Unassembled WGS sequence"/>
</dbReference>
<reference evidence="1 2" key="1">
    <citation type="submission" date="2016-12" db="EMBL/GenBank/DDBJ databases">
        <authorList>
            <person name="Song W.-J."/>
            <person name="Kurnit D.M."/>
        </authorList>
    </citation>
    <scope>NUCLEOTIDE SEQUENCE [LARGE SCALE GENOMIC DNA]</scope>
    <source>
        <strain evidence="1 2">DSM 11393</strain>
    </source>
</reference>
<organism evidence="1 2">
    <name type="scientific">Desulfovibrio litoralis DSM 11393</name>
    <dbReference type="NCBI Taxonomy" id="1121455"/>
    <lineage>
        <taxon>Bacteria</taxon>
        <taxon>Pseudomonadati</taxon>
        <taxon>Thermodesulfobacteriota</taxon>
        <taxon>Desulfovibrionia</taxon>
        <taxon>Desulfovibrionales</taxon>
        <taxon>Desulfovibrionaceae</taxon>
        <taxon>Desulfovibrio</taxon>
    </lineage>
</organism>
<dbReference type="EMBL" id="FRDI01000011">
    <property type="protein sequence ID" value="SHN69615.1"/>
    <property type="molecule type" value="Genomic_DNA"/>
</dbReference>
<keyword evidence="2" id="KW-1185">Reference proteome</keyword>
<protein>
    <submittedName>
        <fullName evidence="1">Uncharacterized protein</fullName>
    </submittedName>
</protein>
<accession>A0A1M7TFY2</accession>